<reference evidence="2" key="1">
    <citation type="journal article" date="2011" name="PLoS ONE">
        <title>Ralstonia syzygii, the Blood Disease Bacterium and some Asian R. solanacearum strains form a single genomic species despite divergent lifestyles.</title>
        <authorList>
            <person name="Remenant B."/>
            <person name="de Cambiaire J.C."/>
            <person name="Cellier G."/>
            <person name="Jacobs J.M."/>
            <person name="Mangenot S."/>
            <person name="Barbe V."/>
            <person name="Lajus A."/>
            <person name="Vallenet D."/>
            <person name="Medigue C."/>
            <person name="Fegan M."/>
            <person name="Allen C."/>
            <person name="Prior P."/>
        </authorList>
    </citation>
    <scope>NUCLEOTIDE SEQUENCE</scope>
    <source>
        <strain evidence="2">R24</strain>
    </source>
</reference>
<protein>
    <submittedName>
        <fullName evidence="2">Type III effector, HopG1 family</fullName>
    </submittedName>
</protein>
<evidence type="ECO:0000313" key="2">
    <source>
        <dbReference type="EMBL" id="CCA86847.1"/>
    </source>
</evidence>
<sequence>MRIKNSQLKAVLQTAQRIESSSQNSPAMQHKAKANTSGLNSFRASRQAASDLPQSSQNAKSQGGGERRRASDLPDLASRAMKYTLGVAGAAYLYDKTANNCFLTTTSLHDGKGGFSSDTRLSKAEEDAEKYYRLQYACTDNKNPHTDSLFKLPRIFGNKKFATMLDYRSATKVHMKNLINTEQAHDSIMLNIRCLKGAEIKMEDVLKCGQLIVPENLDVTKSPQYAMKNKYSLSGVRNEETGSAGYASRTITRPFIERGVGDFLEAIEREESLSPKQAVEALEAQLDSDRRLGGNAQLRAGQAFLIFSRAYESNWGTSHKSLMPFLHEKGWLSMAENENMGTTRPFAKEDMKKGLLGRNTSVMGPFFHDIYVHSHRAISWAGLVPPKDFSQREVREMRYIPISHFKLNDTRDGFEDCSGLSDSFTTFNAAVCINHARMMNGEKRLSKDDVVTLVGCFNAVFDNASGVRHSLQETARGCFAGAGYTTEDADDFYRHVCENASEEFYAGKARDCDGAAF</sequence>
<proteinExistence type="predicted"/>
<dbReference type="NCBIfam" id="NF041402">
    <property type="entry name" value="XopAG"/>
    <property type="match status" value="1"/>
</dbReference>
<feature type="compositionally biased region" description="Polar residues" evidence="1">
    <location>
        <begin position="34"/>
        <end position="61"/>
    </location>
</feature>
<dbReference type="RefSeq" id="WP_197334425.1">
    <property type="nucleotide sequence ID" value="NZ_CP115945.1"/>
</dbReference>
<accession>G3ABF4</accession>
<feature type="compositionally biased region" description="Polar residues" evidence="1">
    <location>
        <begin position="14"/>
        <end position="27"/>
    </location>
</feature>
<organism evidence="2">
    <name type="scientific">Ralstonia syzygii R24</name>
    <dbReference type="NCBI Taxonomy" id="907261"/>
    <lineage>
        <taxon>Bacteria</taxon>
        <taxon>Pseudomonadati</taxon>
        <taxon>Pseudomonadota</taxon>
        <taxon>Betaproteobacteria</taxon>
        <taxon>Burkholderiales</taxon>
        <taxon>Burkholderiaceae</taxon>
        <taxon>Ralstonia</taxon>
        <taxon>Ralstonia solanacearum species complex</taxon>
    </lineage>
</organism>
<dbReference type="EMBL" id="FR854092">
    <property type="protein sequence ID" value="CCA86847.1"/>
    <property type="molecule type" value="Genomic_DNA"/>
</dbReference>
<gene>
    <name evidence="2" type="ORF">RALSY_mp30159</name>
</gene>
<reference evidence="2" key="2">
    <citation type="submission" date="2011-04" db="EMBL/GenBank/DDBJ databases">
        <authorList>
            <person name="Genoscope - CEA"/>
        </authorList>
    </citation>
    <scope>NUCLEOTIDE SEQUENCE</scope>
    <source>
        <strain evidence="2">R24</strain>
    </source>
</reference>
<evidence type="ECO:0000256" key="1">
    <source>
        <dbReference type="SAM" id="MobiDB-lite"/>
    </source>
</evidence>
<dbReference type="AlphaFoldDB" id="G3ABF4"/>
<feature type="region of interest" description="Disordered" evidence="1">
    <location>
        <begin position="14"/>
        <end position="74"/>
    </location>
</feature>
<name>G3ABF4_9RALS</name>